<gene>
    <name evidence="1" type="ORF">GCT13_47545</name>
</gene>
<sequence length="118" mass="13020">MSRFFCFDNLHVMSAFIKPRPPIHRKRSCHRINHWLTAALNHSFESRQSVRGESRDANAANSICMTELAMPRTGASLAVETVDSVVPASGQVDSRLGRIRQVSAMSRRQLKVGTAGAA</sequence>
<evidence type="ECO:0000313" key="2">
    <source>
        <dbReference type="Proteomes" id="UP000484381"/>
    </source>
</evidence>
<comment type="caution">
    <text evidence="1">The sequence shown here is derived from an EMBL/GenBank/DDBJ whole genome shotgun (WGS) entry which is preliminary data.</text>
</comment>
<protein>
    <submittedName>
        <fullName evidence="1">Uncharacterized protein</fullName>
    </submittedName>
</protein>
<dbReference type="AlphaFoldDB" id="A0A7X1NLG1"/>
<dbReference type="RefSeq" id="WP_152768421.1">
    <property type="nucleotide sequence ID" value="NZ_WHNP01000201.1"/>
</dbReference>
<evidence type="ECO:0000313" key="1">
    <source>
        <dbReference type="EMBL" id="MPW24095.1"/>
    </source>
</evidence>
<keyword evidence="2" id="KW-1185">Reference proteome</keyword>
<dbReference type="Proteomes" id="UP000484381">
    <property type="component" value="Unassembled WGS sequence"/>
</dbReference>
<name>A0A7X1NLG1_9BURK</name>
<reference evidence="1 2" key="1">
    <citation type="submission" date="2019-10" db="EMBL/GenBank/DDBJ databases">
        <title>Paraburkholderia sp. isolated from nodules of Mimosa pudica from Brazilian Atlantic Forest soils.</title>
        <authorList>
            <person name="Paulitsch F."/>
            <person name="Hungria M."/>
            <person name="Dall'Agnol R."/>
        </authorList>
    </citation>
    <scope>NUCLEOTIDE SEQUENCE [LARGE SCALE GENOMIC DNA]</scope>
    <source>
        <strain evidence="1 2">CNPSo 3157</strain>
    </source>
</reference>
<dbReference type="EMBL" id="WHNP01000201">
    <property type="protein sequence ID" value="MPW24095.1"/>
    <property type="molecule type" value="Genomic_DNA"/>
</dbReference>
<proteinExistence type="predicted"/>
<accession>A0A7X1NLG1</accession>
<organism evidence="1 2">
    <name type="scientific">Paraburkholderia franconis</name>
    <dbReference type="NCBI Taxonomy" id="2654983"/>
    <lineage>
        <taxon>Bacteria</taxon>
        <taxon>Pseudomonadati</taxon>
        <taxon>Pseudomonadota</taxon>
        <taxon>Betaproteobacteria</taxon>
        <taxon>Burkholderiales</taxon>
        <taxon>Burkholderiaceae</taxon>
        <taxon>Paraburkholderia</taxon>
    </lineage>
</organism>